<dbReference type="GO" id="GO:0003676">
    <property type="term" value="F:nucleic acid binding"/>
    <property type="evidence" value="ECO:0007669"/>
    <property type="project" value="InterPro"/>
</dbReference>
<keyword evidence="2" id="KW-1185">Reference proteome</keyword>
<dbReference type="OrthoDB" id="10045385at2759"/>
<dbReference type="Gene3D" id="3.30.420.10">
    <property type="entry name" value="Ribonuclease H-like superfamily/Ribonuclease H"/>
    <property type="match status" value="1"/>
</dbReference>
<sequence>MEEAMLPLDFENGKTDFVYVTKKSVEDGRVIPTAVKSPSFPAQRMVAAGYSYRGPTRLYAVPQKAKVNADLFIKKILKPMFDIDVPKFYGADAWKVILHMDSAPAHTAKKVISWLKSRGKYITKEEWLANSLDVSPMDFVANGYLKQRLAQRNYTTEKGMIRCAQEEYKKIPLEMLQKSLGS</sequence>
<organism evidence="1 2">
    <name type="scientific">Ramazzottius varieornatus</name>
    <name type="common">Water bear</name>
    <name type="synonym">Tardigrade</name>
    <dbReference type="NCBI Taxonomy" id="947166"/>
    <lineage>
        <taxon>Eukaryota</taxon>
        <taxon>Metazoa</taxon>
        <taxon>Ecdysozoa</taxon>
        <taxon>Tardigrada</taxon>
        <taxon>Eutardigrada</taxon>
        <taxon>Parachela</taxon>
        <taxon>Hypsibioidea</taxon>
        <taxon>Ramazzottiidae</taxon>
        <taxon>Ramazzottius</taxon>
    </lineage>
</organism>
<dbReference type="Proteomes" id="UP000186922">
    <property type="component" value="Unassembled WGS sequence"/>
</dbReference>
<dbReference type="InterPro" id="IPR036397">
    <property type="entry name" value="RNaseH_sf"/>
</dbReference>
<evidence type="ECO:0000313" key="1">
    <source>
        <dbReference type="EMBL" id="GAV01648.1"/>
    </source>
</evidence>
<evidence type="ECO:0008006" key="3">
    <source>
        <dbReference type="Google" id="ProtNLM"/>
    </source>
</evidence>
<evidence type="ECO:0000313" key="2">
    <source>
        <dbReference type="Proteomes" id="UP000186922"/>
    </source>
</evidence>
<name>A0A1D1VPJ5_RAMVA</name>
<gene>
    <name evidence="1" type="primary">RvY_12326-1</name>
    <name evidence="1" type="synonym">RvY_12326.1</name>
    <name evidence="1" type="ORF">RvY_12326</name>
</gene>
<dbReference type="EMBL" id="BDGG01000007">
    <property type="protein sequence ID" value="GAV01648.1"/>
    <property type="molecule type" value="Genomic_DNA"/>
</dbReference>
<protein>
    <recommendedName>
        <fullName evidence="3">Tc1-like transposase DDE domain-containing protein</fullName>
    </recommendedName>
</protein>
<reference evidence="1 2" key="1">
    <citation type="journal article" date="2016" name="Nat. Commun.">
        <title>Extremotolerant tardigrade genome and improved radiotolerance of human cultured cells by tardigrade-unique protein.</title>
        <authorList>
            <person name="Hashimoto T."/>
            <person name="Horikawa D.D."/>
            <person name="Saito Y."/>
            <person name="Kuwahara H."/>
            <person name="Kozuka-Hata H."/>
            <person name="Shin-I T."/>
            <person name="Minakuchi Y."/>
            <person name="Ohishi K."/>
            <person name="Motoyama A."/>
            <person name="Aizu T."/>
            <person name="Enomoto A."/>
            <person name="Kondo K."/>
            <person name="Tanaka S."/>
            <person name="Hara Y."/>
            <person name="Koshikawa S."/>
            <person name="Sagara H."/>
            <person name="Miura T."/>
            <person name="Yokobori S."/>
            <person name="Miyagawa K."/>
            <person name="Suzuki Y."/>
            <person name="Kubo T."/>
            <person name="Oyama M."/>
            <person name="Kohara Y."/>
            <person name="Fujiyama A."/>
            <person name="Arakawa K."/>
            <person name="Katayama T."/>
            <person name="Toyoda A."/>
            <person name="Kunieda T."/>
        </authorList>
    </citation>
    <scope>NUCLEOTIDE SEQUENCE [LARGE SCALE GENOMIC DNA]</scope>
    <source>
        <strain evidence="1 2">YOKOZUNA-1</strain>
    </source>
</reference>
<dbReference type="AlphaFoldDB" id="A0A1D1VPJ5"/>
<comment type="caution">
    <text evidence="1">The sequence shown here is derived from an EMBL/GenBank/DDBJ whole genome shotgun (WGS) entry which is preliminary data.</text>
</comment>
<accession>A0A1D1VPJ5</accession>
<proteinExistence type="predicted"/>